<dbReference type="STRING" id="46731.A0A3M6V0M6"/>
<keyword evidence="4 10" id="KW-1133">Transmembrane helix</keyword>
<comment type="similarity">
    <text evidence="9">Belongs to the G-protein coupled receptor 1 family.</text>
</comment>
<dbReference type="InterPro" id="IPR017452">
    <property type="entry name" value="GPCR_Rhodpsn_7TM"/>
</dbReference>
<keyword evidence="13" id="KW-1185">Reference proteome</keyword>
<dbReference type="OMA" id="WSWLEIA"/>
<dbReference type="Gene3D" id="1.20.1070.10">
    <property type="entry name" value="Rhodopsin 7-helix transmembrane proteins"/>
    <property type="match status" value="1"/>
</dbReference>
<feature type="domain" description="G-protein coupled receptors family 1 profile" evidence="11">
    <location>
        <begin position="45"/>
        <end position="295"/>
    </location>
</feature>
<evidence type="ECO:0000256" key="8">
    <source>
        <dbReference type="ARBA" id="ARBA00023224"/>
    </source>
</evidence>
<evidence type="ECO:0000256" key="2">
    <source>
        <dbReference type="ARBA" id="ARBA00022475"/>
    </source>
</evidence>
<feature type="transmembrane region" description="Helical" evidence="10">
    <location>
        <begin position="240"/>
        <end position="259"/>
    </location>
</feature>
<evidence type="ECO:0000256" key="4">
    <source>
        <dbReference type="ARBA" id="ARBA00022989"/>
    </source>
</evidence>
<dbReference type="SUPFAM" id="SSF81321">
    <property type="entry name" value="Family A G protein-coupled receptor-like"/>
    <property type="match status" value="1"/>
</dbReference>
<dbReference type="EMBL" id="RCHS01000324">
    <property type="protein sequence ID" value="RMX59496.1"/>
    <property type="molecule type" value="Genomic_DNA"/>
</dbReference>
<keyword evidence="6 10" id="KW-0472">Membrane</keyword>
<keyword evidence="8 9" id="KW-0807">Transducer</keyword>
<feature type="transmembrane region" description="Helical" evidence="10">
    <location>
        <begin position="99"/>
        <end position="121"/>
    </location>
</feature>
<feature type="transmembrane region" description="Helical" evidence="10">
    <location>
        <begin position="65"/>
        <end position="87"/>
    </location>
</feature>
<feature type="transmembrane region" description="Helical" evidence="10">
    <location>
        <begin position="170"/>
        <end position="198"/>
    </location>
</feature>
<sequence>MNRMSRHLNVTEQANLTNLKMLDNSGKPQWFTVLGWLLTALAFTGNIFIIILIASKTRLQCITNWFLLSLSVADLGVSLSLYPGLYFCLPNVENGCHHILLAIFQWVFLYASVTNLSVLALDRYMAIVKPFVYASFMSKNCVLAFISMAWILPFVAGFVPLTLIQTKDGIRYFTFVAAIVFELIPWVSLLLTTIQLLFIARKHVRERSAVVKQLRYNDSTTTGTENTPPLRQGNRARNSIAFIVFVVTFYILCYSLTSVKSMCQFLPFCPTPSKNVEQVQQLLLIANSAFNPLVYGLLKQDIKREISKLVHCGCFKRQLSSFQMEQRC</sequence>
<dbReference type="PANTHER" id="PTHR24249:SF372">
    <property type="entry name" value="G-PROTEIN COUPLED RECEPTORS FAMILY 1 PROFILE DOMAIN-CONTAINING PROTEIN"/>
    <property type="match status" value="1"/>
</dbReference>
<evidence type="ECO:0000256" key="1">
    <source>
        <dbReference type="ARBA" id="ARBA00004651"/>
    </source>
</evidence>
<dbReference type="GO" id="GO:0004930">
    <property type="term" value="F:G protein-coupled receptor activity"/>
    <property type="evidence" value="ECO:0007669"/>
    <property type="project" value="UniProtKB-KW"/>
</dbReference>
<accession>A0A3M6V0M6</accession>
<reference evidence="12 13" key="1">
    <citation type="journal article" date="2018" name="Sci. Rep.">
        <title>Comparative analysis of the Pocillopora damicornis genome highlights role of immune system in coral evolution.</title>
        <authorList>
            <person name="Cunning R."/>
            <person name="Bay R.A."/>
            <person name="Gillette P."/>
            <person name="Baker A.C."/>
            <person name="Traylor-Knowles N."/>
        </authorList>
    </citation>
    <scope>NUCLEOTIDE SEQUENCE [LARGE SCALE GENOMIC DNA]</scope>
    <source>
        <strain evidence="12">RSMAS</strain>
        <tissue evidence="12">Whole animal</tissue>
    </source>
</reference>
<feature type="transmembrane region" description="Helical" evidence="10">
    <location>
        <begin position="279"/>
        <end position="298"/>
    </location>
</feature>
<evidence type="ECO:0000256" key="9">
    <source>
        <dbReference type="RuleBase" id="RU000688"/>
    </source>
</evidence>
<dbReference type="CDD" id="cd00637">
    <property type="entry name" value="7tm_classA_rhodopsin-like"/>
    <property type="match status" value="1"/>
</dbReference>
<organism evidence="12 13">
    <name type="scientific">Pocillopora damicornis</name>
    <name type="common">Cauliflower coral</name>
    <name type="synonym">Millepora damicornis</name>
    <dbReference type="NCBI Taxonomy" id="46731"/>
    <lineage>
        <taxon>Eukaryota</taxon>
        <taxon>Metazoa</taxon>
        <taxon>Cnidaria</taxon>
        <taxon>Anthozoa</taxon>
        <taxon>Hexacorallia</taxon>
        <taxon>Scleractinia</taxon>
        <taxon>Astrocoeniina</taxon>
        <taxon>Pocilloporidae</taxon>
        <taxon>Pocillopora</taxon>
    </lineage>
</organism>
<dbReference type="PRINTS" id="PR00237">
    <property type="entry name" value="GPCRRHODOPSN"/>
</dbReference>
<feature type="transmembrane region" description="Helical" evidence="10">
    <location>
        <begin position="30"/>
        <end position="53"/>
    </location>
</feature>
<keyword evidence="3 9" id="KW-0812">Transmembrane</keyword>
<dbReference type="PANTHER" id="PTHR24249">
    <property type="entry name" value="HISTAMINE RECEPTOR-RELATED G-PROTEIN COUPLED RECEPTOR"/>
    <property type="match status" value="1"/>
</dbReference>
<evidence type="ECO:0000259" key="11">
    <source>
        <dbReference type="PROSITE" id="PS50262"/>
    </source>
</evidence>
<keyword evidence="5 9" id="KW-0297">G-protein coupled receptor</keyword>
<evidence type="ECO:0000256" key="3">
    <source>
        <dbReference type="ARBA" id="ARBA00022692"/>
    </source>
</evidence>
<evidence type="ECO:0000256" key="7">
    <source>
        <dbReference type="ARBA" id="ARBA00023170"/>
    </source>
</evidence>
<evidence type="ECO:0000313" key="13">
    <source>
        <dbReference type="Proteomes" id="UP000275408"/>
    </source>
</evidence>
<dbReference type="InterPro" id="IPR000276">
    <property type="entry name" value="GPCR_Rhodpsn"/>
</dbReference>
<dbReference type="PROSITE" id="PS00237">
    <property type="entry name" value="G_PROTEIN_RECEP_F1_1"/>
    <property type="match status" value="1"/>
</dbReference>
<dbReference type="GO" id="GO:0005886">
    <property type="term" value="C:plasma membrane"/>
    <property type="evidence" value="ECO:0007669"/>
    <property type="project" value="UniProtKB-SubCell"/>
</dbReference>
<dbReference type="Pfam" id="PF00001">
    <property type="entry name" value="7tm_1"/>
    <property type="match status" value="1"/>
</dbReference>
<comment type="caution">
    <text evidence="12">The sequence shown here is derived from an EMBL/GenBank/DDBJ whole genome shotgun (WGS) entry which is preliminary data.</text>
</comment>
<comment type="subcellular location">
    <subcellularLocation>
        <location evidence="1">Cell membrane</location>
        <topology evidence="1">Multi-pass membrane protein</topology>
    </subcellularLocation>
</comment>
<keyword evidence="7 9" id="KW-0675">Receptor</keyword>
<evidence type="ECO:0000256" key="5">
    <source>
        <dbReference type="ARBA" id="ARBA00023040"/>
    </source>
</evidence>
<proteinExistence type="inferred from homology"/>
<dbReference type="InterPro" id="IPR050569">
    <property type="entry name" value="TAAR"/>
</dbReference>
<name>A0A3M6V0M6_POCDA</name>
<evidence type="ECO:0000256" key="6">
    <source>
        <dbReference type="ARBA" id="ARBA00023136"/>
    </source>
</evidence>
<gene>
    <name evidence="12" type="ORF">pdam_00020466</name>
</gene>
<dbReference type="AlphaFoldDB" id="A0A3M6V0M6"/>
<evidence type="ECO:0000313" key="12">
    <source>
        <dbReference type="EMBL" id="RMX59496.1"/>
    </source>
</evidence>
<protein>
    <recommendedName>
        <fullName evidence="11">G-protein coupled receptors family 1 profile domain-containing protein</fullName>
    </recommendedName>
</protein>
<evidence type="ECO:0000256" key="10">
    <source>
        <dbReference type="SAM" id="Phobius"/>
    </source>
</evidence>
<dbReference type="OrthoDB" id="5967898at2759"/>
<feature type="transmembrane region" description="Helical" evidence="10">
    <location>
        <begin position="142"/>
        <end position="164"/>
    </location>
</feature>
<dbReference type="PROSITE" id="PS50262">
    <property type="entry name" value="G_PROTEIN_RECEP_F1_2"/>
    <property type="match status" value="1"/>
</dbReference>
<keyword evidence="2" id="KW-1003">Cell membrane</keyword>
<dbReference type="Proteomes" id="UP000275408">
    <property type="component" value="Unassembled WGS sequence"/>
</dbReference>